<organism evidence="1 2">
    <name type="scientific">Gimesia aquarii</name>
    <dbReference type="NCBI Taxonomy" id="2527964"/>
    <lineage>
        <taxon>Bacteria</taxon>
        <taxon>Pseudomonadati</taxon>
        <taxon>Planctomycetota</taxon>
        <taxon>Planctomycetia</taxon>
        <taxon>Planctomycetales</taxon>
        <taxon>Planctomycetaceae</taxon>
        <taxon>Gimesia</taxon>
    </lineage>
</organism>
<dbReference type="EMBL" id="CP037422">
    <property type="protein sequence ID" value="QDU09637.1"/>
    <property type="molecule type" value="Genomic_DNA"/>
</dbReference>
<sequence>MLQPSSRIICATKSITSVNQKIAFVCILSLALILSGCGRDTTASNLPKYSTPSSKPLPEEYRVLASHLGMEMKSDPVQFRNEREIAEIMAEFQSALLDLREIKSNDKEIMYLTEQVQNVIPVILKRLDNLNSLPKPADARTLFVGSFLDGFFGNFVGGYHRGLDAEAKLNALNVELQSLIASMDKIDAALQLLPKVAGKYSATLSDSTGRIIVDFNESWGNSGANDWLVLQNLGETLEDCTILVQLTGTSGEVRKNVHFLKTWPTDTSMWGRYQGGQKILGRNVEKTTVTNVQELDITIYSPQFATQIYYVYKGEEKDKDVAYLCKDLSFHGTYQPYESGILWDTQRGAQFTLNGVSFLPKCRVNVTFRKGEQSKGWYWNHDSWMKGETKHFSSPKGGLSFEPDNIDLEVSFPHTNYKHKVTLPVNPESKKSIEIKR</sequence>
<proteinExistence type="predicted"/>
<evidence type="ECO:0000313" key="2">
    <source>
        <dbReference type="Proteomes" id="UP000318384"/>
    </source>
</evidence>
<name>A0A517WWI6_9PLAN</name>
<dbReference type="Proteomes" id="UP000318384">
    <property type="component" value="Chromosome"/>
</dbReference>
<evidence type="ECO:0000313" key="1">
    <source>
        <dbReference type="EMBL" id="QDU09637.1"/>
    </source>
</evidence>
<accession>A0A517WWI6</accession>
<dbReference type="AlphaFoldDB" id="A0A517WWI6"/>
<gene>
    <name evidence="1" type="ORF">V202x_30130</name>
</gene>
<reference evidence="1 2" key="1">
    <citation type="submission" date="2019-03" db="EMBL/GenBank/DDBJ databases">
        <title>Deep-cultivation of Planctomycetes and their phenomic and genomic characterization uncovers novel biology.</title>
        <authorList>
            <person name="Wiegand S."/>
            <person name="Jogler M."/>
            <person name="Boedeker C."/>
            <person name="Pinto D."/>
            <person name="Vollmers J."/>
            <person name="Rivas-Marin E."/>
            <person name="Kohn T."/>
            <person name="Peeters S.H."/>
            <person name="Heuer A."/>
            <person name="Rast P."/>
            <person name="Oberbeckmann S."/>
            <person name="Bunk B."/>
            <person name="Jeske O."/>
            <person name="Meyerdierks A."/>
            <person name="Storesund J.E."/>
            <person name="Kallscheuer N."/>
            <person name="Luecker S."/>
            <person name="Lage O.M."/>
            <person name="Pohl T."/>
            <person name="Merkel B.J."/>
            <person name="Hornburger P."/>
            <person name="Mueller R.-W."/>
            <person name="Bruemmer F."/>
            <person name="Labrenz M."/>
            <person name="Spormann A.M."/>
            <person name="Op den Camp H."/>
            <person name="Overmann J."/>
            <person name="Amann R."/>
            <person name="Jetten M.S.M."/>
            <person name="Mascher T."/>
            <person name="Medema M.H."/>
            <person name="Devos D.P."/>
            <person name="Kaster A.-K."/>
            <person name="Ovreas L."/>
            <person name="Rohde M."/>
            <person name="Galperin M.Y."/>
            <person name="Jogler C."/>
        </authorList>
    </citation>
    <scope>NUCLEOTIDE SEQUENCE [LARGE SCALE GENOMIC DNA]</scope>
    <source>
        <strain evidence="1 2">V202</strain>
    </source>
</reference>
<protein>
    <submittedName>
        <fullName evidence="1">Uncharacterized protein</fullName>
    </submittedName>
</protein>
<keyword evidence="2" id="KW-1185">Reference proteome</keyword>